<dbReference type="AlphaFoldDB" id="A0A4P7IER4"/>
<gene>
    <name evidence="1" type="ORF">EXE58_06020</name>
</gene>
<dbReference type="OrthoDB" id="5137846at2"/>
<name>A0A4P7IER4_9ACTN</name>
<organism evidence="1 2">
    <name type="scientific">Nocardioides seonyuensis</name>
    <dbReference type="NCBI Taxonomy" id="2518371"/>
    <lineage>
        <taxon>Bacteria</taxon>
        <taxon>Bacillati</taxon>
        <taxon>Actinomycetota</taxon>
        <taxon>Actinomycetes</taxon>
        <taxon>Propionibacteriales</taxon>
        <taxon>Nocardioidaceae</taxon>
        <taxon>Nocardioides</taxon>
    </lineage>
</organism>
<dbReference type="RefSeq" id="WP_135267021.1">
    <property type="nucleotide sequence ID" value="NZ_CP038436.1"/>
</dbReference>
<protein>
    <submittedName>
        <fullName evidence="1">Uncharacterized protein</fullName>
    </submittedName>
</protein>
<dbReference type="Proteomes" id="UP000294853">
    <property type="component" value="Chromosome"/>
</dbReference>
<keyword evidence="2" id="KW-1185">Reference proteome</keyword>
<proteinExistence type="predicted"/>
<evidence type="ECO:0000313" key="2">
    <source>
        <dbReference type="Proteomes" id="UP000294853"/>
    </source>
</evidence>
<dbReference type="EMBL" id="CP038436">
    <property type="protein sequence ID" value="QBX55053.1"/>
    <property type="molecule type" value="Genomic_DNA"/>
</dbReference>
<evidence type="ECO:0000313" key="1">
    <source>
        <dbReference type="EMBL" id="QBX55053.1"/>
    </source>
</evidence>
<dbReference type="KEGG" id="nsn:EXE58_06020"/>
<reference evidence="1 2" key="1">
    <citation type="submission" date="2019-03" db="EMBL/GenBank/DDBJ databases">
        <title>Three New Species of Nocardioides, Nocardioides euryhalodurans sp. nov., Nocardioides seonyuensis sp. nov. and Nocardioides eburneoflavus sp. nov. Iolated from Soil.</title>
        <authorList>
            <person name="Roh S.G."/>
            <person name="Lee C."/>
            <person name="Kim M.-K."/>
            <person name="Kim S.B."/>
        </authorList>
    </citation>
    <scope>NUCLEOTIDE SEQUENCE [LARGE SCALE GENOMIC DNA]</scope>
    <source>
        <strain evidence="1 2">MMS17-SY207-3</strain>
    </source>
</reference>
<sequence length="417" mass="44942">MAVDDERRITAGPRRENIIAALSRELDPRDTLSAASRLDELIVTPTPRPMIVSGDIDGLVSASMLRQAAPTWDAVALIVKSGMVYLHPDVVGGLNLADCFGVDVYSTYIPNVSNHVALWGGKKAGGSAEALAAAQAYDTEVIARSKSTLLATPSLWAGIEGSYGEAGKRYRAAGYRYPLGTAQVLLAMLEVTGRSPKLFDREYLPWLIANCDGGLKTIRDYPHNVPMWWGCLAAAVGPASISEQIYQVAATQRPTEFVDTVNRLRAEGHLVAGSPAGHLDDSWNLRTQSLTDIAPVVRWISSLSGWPDPFRGGAENLAKWTPVQLTKAGKLLTSGLPAGASTDERVEKYKAHLRASLDAVHTNFAFFDQSQRLGWVAPWDTAQQPTAGDLPDALQPTRGLFETEESIADADPGQVVI</sequence>
<accession>A0A4P7IER4</accession>